<protein>
    <submittedName>
        <fullName evidence="1">Uncharacterized protein</fullName>
    </submittedName>
</protein>
<dbReference type="EMBL" id="CP098827">
    <property type="protein sequence ID" value="XBO69190.1"/>
    <property type="molecule type" value="Genomic_DNA"/>
</dbReference>
<evidence type="ECO:0000313" key="1">
    <source>
        <dbReference type="EMBL" id="XBO69190.1"/>
    </source>
</evidence>
<gene>
    <name evidence="1" type="ORF">NFG58_11130</name>
</gene>
<name>A0AAU7KCR2_9GAMM</name>
<dbReference type="AlphaFoldDB" id="A0AAU7KCR2"/>
<proteinExistence type="predicted"/>
<reference evidence="1" key="1">
    <citation type="submission" date="2022-06" db="EMBL/GenBank/DDBJ databases">
        <title>A novel DMS-producing enzyme.</title>
        <authorList>
            <person name="Zhang Y."/>
        </authorList>
    </citation>
    <scope>NUCLEOTIDE SEQUENCE</scope>
    <source>
        <strain evidence="1">RT37</strain>
    </source>
</reference>
<accession>A0AAU7KCR2</accession>
<organism evidence="1">
    <name type="scientific">Halomonas sp. RT37</name>
    <dbReference type="NCBI Taxonomy" id="2950872"/>
    <lineage>
        <taxon>Bacteria</taxon>
        <taxon>Pseudomonadati</taxon>
        <taxon>Pseudomonadota</taxon>
        <taxon>Gammaproteobacteria</taxon>
        <taxon>Oceanospirillales</taxon>
        <taxon>Halomonadaceae</taxon>
        <taxon>Halomonas</taxon>
    </lineage>
</organism>
<sequence length="77" mass="8718">MSKPIGLSELIAEIGNDNLLMQPIDQSLVSMNKRRDHNELAFATDQDFDLNGTKQFGMVIWIDRAELTRAKDRLLAS</sequence>
<dbReference type="RefSeq" id="WP_348826498.1">
    <property type="nucleotide sequence ID" value="NZ_CP098827.1"/>
</dbReference>